<dbReference type="RefSeq" id="WP_172170016.1">
    <property type="nucleotide sequence ID" value="NZ_CP053565.1"/>
</dbReference>
<proteinExistence type="predicted"/>
<organism evidence="2 3">
    <name type="scientific">Pseudonocardia broussonetiae</name>
    <dbReference type="NCBI Taxonomy" id="2736640"/>
    <lineage>
        <taxon>Bacteria</taxon>
        <taxon>Bacillati</taxon>
        <taxon>Actinomycetota</taxon>
        <taxon>Actinomycetes</taxon>
        <taxon>Pseudonocardiales</taxon>
        <taxon>Pseudonocardiaceae</taxon>
        <taxon>Pseudonocardia</taxon>
    </lineage>
</organism>
<dbReference type="KEGG" id="pbro:HOP40_34955"/>
<keyword evidence="3" id="KW-1185">Reference proteome</keyword>
<name>A0A6M6JVB0_9PSEU</name>
<evidence type="ECO:0000256" key="1">
    <source>
        <dbReference type="SAM" id="Phobius"/>
    </source>
</evidence>
<sequence length="65" mass="6863">MSAVQLDAWMLAALPIVAWPVVVVAVVVAVLVLVPGERQPVVLASIADLVRAVRSPSKAVDRRHG</sequence>
<keyword evidence="2" id="KW-0614">Plasmid</keyword>
<dbReference type="Proteomes" id="UP000505377">
    <property type="component" value="Plasmid unnamed1"/>
</dbReference>
<evidence type="ECO:0000313" key="3">
    <source>
        <dbReference type="Proteomes" id="UP000505377"/>
    </source>
</evidence>
<evidence type="ECO:0000313" key="2">
    <source>
        <dbReference type="EMBL" id="QJY51183.1"/>
    </source>
</evidence>
<keyword evidence="1" id="KW-1133">Transmembrane helix</keyword>
<protein>
    <submittedName>
        <fullName evidence="2">Uncharacterized protein</fullName>
    </submittedName>
</protein>
<reference evidence="2 3" key="1">
    <citation type="submission" date="2020-05" db="EMBL/GenBank/DDBJ databases">
        <authorList>
            <person name="Mo P."/>
        </authorList>
    </citation>
    <scope>NUCLEOTIDE SEQUENCE [LARGE SCALE GENOMIC DNA]</scope>
    <source>
        <strain evidence="2 3">Gen01</strain>
        <plasmid evidence="2 3">unnamed1</plasmid>
    </source>
</reference>
<dbReference type="AlphaFoldDB" id="A0A6M6JVB0"/>
<dbReference type="EMBL" id="CP053565">
    <property type="protein sequence ID" value="QJY51183.1"/>
    <property type="molecule type" value="Genomic_DNA"/>
</dbReference>
<keyword evidence="1" id="KW-0472">Membrane</keyword>
<feature type="transmembrane region" description="Helical" evidence="1">
    <location>
        <begin position="12"/>
        <end position="34"/>
    </location>
</feature>
<keyword evidence="1" id="KW-0812">Transmembrane</keyword>
<geneLocation type="plasmid" evidence="2 3">
    <name>unnamed1</name>
</geneLocation>
<accession>A0A6M6JVB0</accession>
<gene>
    <name evidence="2" type="ORF">HOP40_34955</name>
</gene>